<reference evidence="2 3" key="1">
    <citation type="submission" date="2024-02" db="EMBL/GenBank/DDBJ databases">
        <authorList>
            <person name="Chen Y."/>
            <person name="Shah S."/>
            <person name="Dougan E. K."/>
            <person name="Thang M."/>
            <person name="Chan C."/>
        </authorList>
    </citation>
    <scope>NUCLEOTIDE SEQUENCE [LARGE SCALE GENOMIC DNA]</scope>
</reference>
<comment type="caution">
    <text evidence="2">The sequence shown here is derived from an EMBL/GenBank/DDBJ whole genome shotgun (WGS) entry which is preliminary data.</text>
</comment>
<evidence type="ECO:0000259" key="1">
    <source>
        <dbReference type="PROSITE" id="PS51677"/>
    </source>
</evidence>
<dbReference type="PANTHER" id="PTHR10587:SF137">
    <property type="entry name" value="4-DEOXY-4-FORMAMIDO-L-ARABINOSE-PHOSPHOUNDECAPRENOL DEFORMYLASE ARND-RELATED"/>
    <property type="match status" value="1"/>
</dbReference>
<keyword evidence="3" id="KW-1185">Reference proteome</keyword>
<dbReference type="InterPro" id="IPR050248">
    <property type="entry name" value="Polysacc_deacetylase_ArnD"/>
</dbReference>
<dbReference type="Pfam" id="PF01522">
    <property type="entry name" value="Polysacc_deac_1"/>
    <property type="match status" value="1"/>
</dbReference>
<dbReference type="Gene3D" id="3.20.20.370">
    <property type="entry name" value="Glycoside hydrolase/deacetylase"/>
    <property type="match status" value="1"/>
</dbReference>
<dbReference type="InterPro" id="IPR002509">
    <property type="entry name" value="NODB_dom"/>
</dbReference>
<name>A0ABP0SX25_9DINO</name>
<dbReference type="SUPFAM" id="SSF88713">
    <property type="entry name" value="Glycoside hydrolase/deacetylase"/>
    <property type="match status" value="1"/>
</dbReference>
<evidence type="ECO:0000313" key="2">
    <source>
        <dbReference type="EMBL" id="CAK9116735.1"/>
    </source>
</evidence>
<protein>
    <recommendedName>
        <fullName evidence="1">NodB homology domain-containing protein</fullName>
    </recommendedName>
</protein>
<accession>A0ABP0SX25</accession>
<sequence length="391" mass="43806">MDICNIKVFSRSQAFMRQRKRRRSCKLKCFFEKAEVLFRSTSCTSCSSSRRVSRILLALTIASLGPSAFMLKPLHSLTTSLNLRPVTWPALVYGNTTVFHYASSPTAQGHVALTIDDGLCRSGAGRSMVTEVRELLKEHGAQATFFLCSDYVEDLEAEAKQLLEDGHEFANHCPKDGVDYYNMPPVEFETELLKTSSKIQELTGANPYWFRAPQGKYSGQMHGYVSKHGMQHALGDCYCDDWAIEDSQWVAGTMLQQARGGSVMIVHMPEKGFREHIFKALELLLIGLKERGLTVVTLSRLASLAARPAASAMQEEQHRGYSVITHHAFGHVDGIVFGTKEEALAHWRGLPLFSAHMLLGPDGKELRYYGRRDGRDVEMRDWAGQRNGPTQ</sequence>
<evidence type="ECO:0000313" key="3">
    <source>
        <dbReference type="Proteomes" id="UP001642484"/>
    </source>
</evidence>
<dbReference type="EMBL" id="CAXAMN010028495">
    <property type="protein sequence ID" value="CAK9116735.1"/>
    <property type="molecule type" value="Genomic_DNA"/>
</dbReference>
<dbReference type="InterPro" id="IPR011330">
    <property type="entry name" value="Glyco_hydro/deAcase_b/a-brl"/>
</dbReference>
<gene>
    <name evidence="2" type="ORF">CCMP2556_LOCUS54238</name>
</gene>
<proteinExistence type="predicted"/>
<organism evidence="2 3">
    <name type="scientific">Durusdinium trenchii</name>
    <dbReference type="NCBI Taxonomy" id="1381693"/>
    <lineage>
        <taxon>Eukaryota</taxon>
        <taxon>Sar</taxon>
        <taxon>Alveolata</taxon>
        <taxon>Dinophyceae</taxon>
        <taxon>Suessiales</taxon>
        <taxon>Symbiodiniaceae</taxon>
        <taxon>Durusdinium</taxon>
    </lineage>
</organism>
<dbReference type="PROSITE" id="PS51677">
    <property type="entry name" value="NODB"/>
    <property type="match status" value="1"/>
</dbReference>
<feature type="domain" description="NodB homology" evidence="1">
    <location>
        <begin position="109"/>
        <end position="296"/>
    </location>
</feature>
<dbReference type="PANTHER" id="PTHR10587">
    <property type="entry name" value="GLYCOSYL TRANSFERASE-RELATED"/>
    <property type="match status" value="1"/>
</dbReference>
<dbReference type="Proteomes" id="UP001642484">
    <property type="component" value="Unassembled WGS sequence"/>
</dbReference>